<gene>
    <name evidence="1" type="ORF">CGI_10008934</name>
</gene>
<dbReference type="SUPFAM" id="SSF101898">
    <property type="entry name" value="NHL repeat"/>
    <property type="match status" value="1"/>
</dbReference>
<dbReference type="InterPro" id="IPR050952">
    <property type="entry name" value="TRIM-NHL_E3_ligases"/>
</dbReference>
<dbReference type="PANTHER" id="PTHR24104">
    <property type="entry name" value="E3 UBIQUITIN-PROTEIN LIGASE NHLRC1-RELATED"/>
    <property type="match status" value="1"/>
</dbReference>
<protein>
    <submittedName>
        <fullName evidence="1">Tripartite motif-containing protein 2</fullName>
    </submittedName>
</protein>
<dbReference type="Gene3D" id="2.120.10.30">
    <property type="entry name" value="TolB, C-terminal domain"/>
    <property type="match status" value="1"/>
</dbReference>
<reference evidence="1" key="1">
    <citation type="journal article" date="2012" name="Nature">
        <title>The oyster genome reveals stress adaptation and complexity of shell formation.</title>
        <authorList>
            <person name="Zhang G."/>
            <person name="Fang X."/>
            <person name="Guo X."/>
            <person name="Li L."/>
            <person name="Luo R."/>
            <person name="Xu F."/>
            <person name="Yang P."/>
            <person name="Zhang L."/>
            <person name="Wang X."/>
            <person name="Qi H."/>
            <person name="Xiong Z."/>
            <person name="Que H."/>
            <person name="Xie Y."/>
            <person name="Holland P.W."/>
            <person name="Paps J."/>
            <person name="Zhu Y."/>
            <person name="Wu F."/>
            <person name="Chen Y."/>
            <person name="Wang J."/>
            <person name="Peng C."/>
            <person name="Meng J."/>
            <person name="Yang L."/>
            <person name="Liu J."/>
            <person name="Wen B."/>
            <person name="Zhang N."/>
            <person name="Huang Z."/>
            <person name="Zhu Q."/>
            <person name="Feng Y."/>
            <person name="Mount A."/>
            <person name="Hedgecock D."/>
            <person name="Xu Z."/>
            <person name="Liu Y."/>
            <person name="Domazet-Loso T."/>
            <person name="Du Y."/>
            <person name="Sun X."/>
            <person name="Zhang S."/>
            <person name="Liu B."/>
            <person name="Cheng P."/>
            <person name="Jiang X."/>
            <person name="Li J."/>
            <person name="Fan D."/>
            <person name="Wang W."/>
            <person name="Fu W."/>
            <person name="Wang T."/>
            <person name="Wang B."/>
            <person name="Zhang J."/>
            <person name="Peng Z."/>
            <person name="Li Y."/>
            <person name="Li N."/>
            <person name="Wang J."/>
            <person name="Chen M."/>
            <person name="He Y."/>
            <person name="Tan F."/>
            <person name="Song X."/>
            <person name="Zheng Q."/>
            <person name="Huang R."/>
            <person name="Yang H."/>
            <person name="Du X."/>
            <person name="Chen L."/>
            <person name="Yang M."/>
            <person name="Gaffney P.M."/>
            <person name="Wang S."/>
            <person name="Luo L."/>
            <person name="She Z."/>
            <person name="Ming Y."/>
            <person name="Huang W."/>
            <person name="Zhang S."/>
            <person name="Huang B."/>
            <person name="Zhang Y."/>
            <person name="Qu T."/>
            <person name="Ni P."/>
            <person name="Miao G."/>
            <person name="Wang J."/>
            <person name="Wang Q."/>
            <person name="Steinberg C.E."/>
            <person name="Wang H."/>
            <person name="Li N."/>
            <person name="Qian L."/>
            <person name="Zhang G."/>
            <person name="Li Y."/>
            <person name="Yang H."/>
            <person name="Liu X."/>
            <person name="Wang J."/>
            <person name="Yin Y."/>
            <person name="Wang J."/>
        </authorList>
    </citation>
    <scope>NUCLEOTIDE SEQUENCE [LARGE SCALE GENOMIC DNA]</scope>
    <source>
        <strain evidence="1">05x7-T-G4-1.051#20</strain>
    </source>
</reference>
<evidence type="ECO:0000313" key="1">
    <source>
        <dbReference type="EMBL" id="EKC19310.1"/>
    </source>
</evidence>
<accession>K1PS85</accession>
<dbReference type="PANTHER" id="PTHR24104:SF25">
    <property type="entry name" value="PROTEIN LIN-41"/>
    <property type="match status" value="1"/>
</dbReference>
<organism evidence="1">
    <name type="scientific">Magallana gigas</name>
    <name type="common">Pacific oyster</name>
    <name type="synonym">Crassostrea gigas</name>
    <dbReference type="NCBI Taxonomy" id="29159"/>
    <lineage>
        <taxon>Eukaryota</taxon>
        <taxon>Metazoa</taxon>
        <taxon>Spiralia</taxon>
        <taxon>Lophotrochozoa</taxon>
        <taxon>Mollusca</taxon>
        <taxon>Bivalvia</taxon>
        <taxon>Autobranchia</taxon>
        <taxon>Pteriomorphia</taxon>
        <taxon>Ostreida</taxon>
        <taxon>Ostreoidea</taxon>
        <taxon>Ostreidae</taxon>
        <taxon>Magallana</taxon>
    </lineage>
</organism>
<dbReference type="InParanoid" id="K1PS85"/>
<name>K1PS85_MAGGI</name>
<dbReference type="EMBL" id="JH823253">
    <property type="protein sequence ID" value="EKC19310.1"/>
    <property type="molecule type" value="Genomic_DNA"/>
</dbReference>
<sequence length="270" mass="30163">MTLPKKSKVVAVIQTHVKKLCRVVCLLSTSAWVSGKGKFISLVGPEPQTVKSTCERFPSDLTINRQGELVYSDREHRAINIVKDGKTETLITTPTGWHPEGLHCSRSGDILASMGTTDSSQHKIVRYHGETVAQEIEKDEKGYPLFQRGKYALLLSENINEDIVASDQNADVMVVLDRRGKVRFRYNNQPPRGQKPFSPRQVVTNDITGHIIVVDARNSCLHILDQNGQFLRCVDDCGLENPTGLGVDSEGRLWVGFYLTGMVKVIQYLE</sequence>
<dbReference type="HOGENOM" id="CLU_007742_4_0_1"/>
<proteinExistence type="predicted"/>
<dbReference type="AlphaFoldDB" id="K1PS85"/>
<dbReference type="GO" id="GO:0008270">
    <property type="term" value="F:zinc ion binding"/>
    <property type="evidence" value="ECO:0007669"/>
    <property type="project" value="UniProtKB-KW"/>
</dbReference>
<dbReference type="InterPro" id="IPR011042">
    <property type="entry name" value="6-blade_b-propeller_TolB-like"/>
</dbReference>